<feature type="region of interest" description="Disordered" evidence="12">
    <location>
        <begin position="184"/>
        <end position="383"/>
    </location>
</feature>
<dbReference type="InterPro" id="IPR001650">
    <property type="entry name" value="Helicase_C-like"/>
</dbReference>
<comment type="subcellular location">
    <subcellularLocation>
        <location evidence="1">Nucleus</location>
    </subcellularLocation>
</comment>
<dbReference type="PANTHER" id="PTHR18934:SF91">
    <property type="entry name" value="PRE-MRNA-SPLICING FACTOR ATP-DEPENDENT RNA HELICASE PRP16"/>
    <property type="match status" value="1"/>
</dbReference>
<feature type="compositionally biased region" description="Polar residues" evidence="12">
    <location>
        <begin position="66"/>
        <end position="75"/>
    </location>
</feature>
<dbReference type="InterPro" id="IPR048333">
    <property type="entry name" value="HA2_WH"/>
</dbReference>
<dbReference type="SMART" id="SM00847">
    <property type="entry name" value="HA2"/>
    <property type="match status" value="1"/>
</dbReference>
<evidence type="ECO:0000256" key="1">
    <source>
        <dbReference type="ARBA" id="ARBA00004123"/>
    </source>
</evidence>
<dbReference type="Gene3D" id="3.40.50.300">
    <property type="entry name" value="P-loop containing nucleotide triphosphate hydrolases"/>
    <property type="match status" value="2"/>
</dbReference>
<dbReference type="PROSITE" id="PS51194">
    <property type="entry name" value="HELICASE_CTER"/>
    <property type="match status" value="1"/>
</dbReference>
<dbReference type="GO" id="GO:0003724">
    <property type="term" value="F:RNA helicase activity"/>
    <property type="evidence" value="ECO:0007669"/>
    <property type="project" value="UniProtKB-EC"/>
</dbReference>
<dbReference type="SMART" id="SM00487">
    <property type="entry name" value="DEXDc"/>
    <property type="match status" value="1"/>
</dbReference>
<evidence type="ECO:0000256" key="9">
    <source>
        <dbReference type="ARBA" id="ARBA00023242"/>
    </source>
</evidence>
<dbReference type="RefSeq" id="XP_067924861.1">
    <property type="nucleotide sequence ID" value="XM_068063164.1"/>
</dbReference>
<evidence type="ECO:0000256" key="3">
    <source>
        <dbReference type="ARBA" id="ARBA00022664"/>
    </source>
</evidence>
<evidence type="ECO:0000256" key="12">
    <source>
        <dbReference type="SAM" id="MobiDB-lite"/>
    </source>
</evidence>
<reference evidence="15 16" key="1">
    <citation type="journal article" date="2017" name="Int. J. Parasitol.">
        <title>The genome of the protozoan parasite Cystoisospora suis and a reverse vaccinology approach to identify vaccine candidates.</title>
        <authorList>
            <person name="Palmieri N."/>
            <person name="Shrestha A."/>
            <person name="Ruttkowski B."/>
            <person name="Beck T."/>
            <person name="Vogl C."/>
            <person name="Tomley F."/>
            <person name="Blake D.P."/>
            <person name="Joachim A."/>
        </authorList>
    </citation>
    <scope>NUCLEOTIDE SEQUENCE [LARGE SCALE GENOMIC DNA]</scope>
    <source>
        <strain evidence="15 16">Wien I</strain>
    </source>
</reference>
<dbReference type="Proteomes" id="UP000221165">
    <property type="component" value="Unassembled WGS sequence"/>
</dbReference>
<feature type="compositionally biased region" description="Basic and acidic residues" evidence="12">
    <location>
        <begin position="292"/>
        <end position="303"/>
    </location>
</feature>
<evidence type="ECO:0000256" key="2">
    <source>
        <dbReference type="ARBA" id="ARBA00012552"/>
    </source>
</evidence>
<evidence type="ECO:0000259" key="13">
    <source>
        <dbReference type="PROSITE" id="PS51192"/>
    </source>
</evidence>
<dbReference type="InterPro" id="IPR014001">
    <property type="entry name" value="Helicase_ATP-bd"/>
</dbReference>
<accession>A0A2C6L6Z7</accession>
<keyword evidence="16" id="KW-1185">Reference proteome</keyword>
<dbReference type="FunFam" id="3.40.50.300:FF:000007">
    <property type="entry name" value="Pre-mRNA-splicing factor ATP-dependent RNA helicase"/>
    <property type="match status" value="1"/>
</dbReference>
<dbReference type="FunFam" id="3.40.50.300:FF:001922">
    <property type="entry name" value="DEAH (Asp-Glu-Ala-His) box polypeptide 29"/>
    <property type="match status" value="1"/>
</dbReference>
<dbReference type="Pfam" id="PF21010">
    <property type="entry name" value="HA2_C"/>
    <property type="match status" value="1"/>
</dbReference>
<dbReference type="GO" id="GO:0016787">
    <property type="term" value="F:hydrolase activity"/>
    <property type="evidence" value="ECO:0007669"/>
    <property type="project" value="UniProtKB-KW"/>
</dbReference>
<evidence type="ECO:0000313" key="16">
    <source>
        <dbReference type="Proteomes" id="UP000221165"/>
    </source>
</evidence>
<evidence type="ECO:0000256" key="4">
    <source>
        <dbReference type="ARBA" id="ARBA00022741"/>
    </source>
</evidence>
<dbReference type="GO" id="GO:0003723">
    <property type="term" value="F:RNA binding"/>
    <property type="evidence" value="ECO:0007669"/>
    <property type="project" value="TreeGrafter"/>
</dbReference>
<protein>
    <recommendedName>
        <fullName evidence="2">RNA helicase</fullName>
        <ecNumber evidence="2">3.6.4.13</ecNumber>
    </recommendedName>
</protein>
<dbReference type="EMBL" id="MIGC01001248">
    <property type="protein sequence ID" value="PHJ23184.1"/>
    <property type="molecule type" value="Genomic_DNA"/>
</dbReference>
<feature type="compositionally biased region" description="Low complexity" evidence="12">
    <location>
        <begin position="220"/>
        <end position="248"/>
    </location>
</feature>
<feature type="compositionally biased region" description="Basic and acidic residues" evidence="12">
    <location>
        <begin position="974"/>
        <end position="1000"/>
    </location>
</feature>
<dbReference type="PANTHER" id="PTHR18934">
    <property type="entry name" value="ATP-DEPENDENT RNA HELICASE"/>
    <property type="match status" value="1"/>
</dbReference>
<feature type="compositionally biased region" description="Low complexity" evidence="12">
    <location>
        <begin position="184"/>
        <end position="201"/>
    </location>
</feature>
<evidence type="ECO:0000256" key="7">
    <source>
        <dbReference type="ARBA" id="ARBA00022840"/>
    </source>
</evidence>
<dbReference type="GO" id="GO:0005524">
    <property type="term" value="F:ATP binding"/>
    <property type="evidence" value="ECO:0007669"/>
    <property type="project" value="UniProtKB-KW"/>
</dbReference>
<feature type="compositionally biased region" description="Pro residues" evidence="12">
    <location>
        <begin position="81"/>
        <end position="90"/>
    </location>
</feature>
<dbReference type="EC" id="3.6.4.13" evidence="2"/>
<dbReference type="GO" id="GO:0005634">
    <property type="term" value="C:nucleus"/>
    <property type="evidence" value="ECO:0007669"/>
    <property type="project" value="UniProtKB-SubCell"/>
</dbReference>
<feature type="compositionally biased region" description="Low complexity" evidence="12">
    <location>
        <begin position="257"/>
        <end position="288"/>
    </location>
</feature>
<dbReference type="SUPFAM" id="SSF52540">
    <property type="entry name" value="P-loop containing nucleoside triphosphate hydrolases"/>
    <property type="match status" value="2"/>
</dbReference>
<dbReference type="Gene3D" id="1.20.120.1080">
    <property type="match status" value="1"/>
</dbReference>
<comment type="similarity">
    <text evidence="10">Belongs to the DEAD box helicase family. DEAH subfamily. PRP16 sub-subfamily.</text>
</comment>
<dbReference type="Pfam" id="PF00271">
    <property type="entry name" value="Helicase_C"/>
    <property type="match status" value="1"/>
</dbReference>
<evidence type="ECO:0000256" key="10">
    <source>
        <dbReference type="ARBA" id="ARBA00038040"/>
    </source>
</evidence>
<evidence type="ECO:0000259" key="14">
    <source>
        <dbReference type="PROSITE" id="PS51194"/>
    </source>
</evidence>
<proteinExistence type="inferred from homology"/>
<dbReference type="PROSITE" id="PS51192">
    <property type="entry name" value="HELICASE_ATP_BIND_1"/>
    <property type="match status" value="1"/>
</dbReference>
<evidence type="ECO:0000256" key="11">
    <source>
        <dbReference type="ARBA" id="ARBA00047984"/>
    </source>
</evidence>
<feature type="compositionally biased region" description="Low complexity" evidence="12">
    <location>
        <begin position="304"/>
        <end position="315"/>
    </location>
</feature>
<feature type="compositionally biased region" description="Acidic residues" evidence="12">
    <location>
        <begin position="607"/>
        <end position="616"/>
    </location>
</feature>
<dbReference type="Pfam" id="PF07717">
    <property type="entry name" value="OB_NTP_bind"/>
    <property type="match status" value="1"/>
</dbReference>
<feature type="compositionally biased region" description="Low complexity" evidence="12">
    <location>
        <begin position="32"/>
        <end position="59"/>
    </location>
</feature>
<dbReference type="InterPro" id="IPR027417">
    <property type="entry name" value="P-loop_NTPase"/>
</dbReference>
<evidence type="ECO:0000256" key="6">
    <source>
        <dbReference type="ARBA" id="ARBA00022806"/>
    </source>
</evidence>
<feature type="domain" description="Helicase C-terminal" evidence="14">
    <location>
        <begin position="1001"/>
        <end position="1185"/>
    </location>
</feature>
<feature type="region of interest" description="Disordered" evidence="12">
    <location>
        <begin position="700"/>
        <end position="772"/>
    </location>
</feature>
<feature type="region of interest" description="Disordered" evidence="12">
    <location>
        <begin position="1"/>
        <end position="99"/>
    </location>
</feature>
<dbReference type="InterPro" id="IPR011709">
    <property type="entry name" value="DEAD-box_helicase_OB_fold"/>
</dbReference>
<keyword evidence="5" id="KW-0378">Hydrolase</keyword>
<dbReference type="VEuPathDB" id="ToxoDB:CSUI_002966"/>
<dbReference type="GeneID" id="94426375"/>
<evidence type="ECO:0000256" key="5">
    <source>
        <dbReference type="ARBA" id="ARBA00022801"/>
    </source>
</evidence>
<feature type="compositionally biased region" description="Acidic residues" evidence="12">
    <location>
        <begin position="747"/>
        <end position="756"/>
    </location>
</feature>
<feature type="compositionally biased region" description="Basic and acidic residues" evidence="12">
    <location>
        <begin position="710"/>
        <end position="719"/>
    </location>
</feature>
<keyword evidence="8" id="KW-0508">mRNA splicing</keyword>
<dbReference type="FunFam" id="1.20.120.1080:FF:000018">
    <property type="entry name" value="Pre-mRNA-splicing factor ATP-dependent RNA helicase prp16"/>
    <property type="match status" value="1"/>
</dbReference>
<keyword evidence="9" id="KW-0539">Nucleus</keyword>
<keyword evidence="7" id="KW-0067">ATP-binding</keyword>
<dbReference type="Pfam" id="PF04408">
    <property type="entry name" value="WHD_HA2"/>
    <property type="match status" value="1"/>
</dbReference>
<feature type="compositionally biased region" description="Polar residues" evidence="12">
    <location>
        <begin position="576"/>
        <end position="586"/>
    </location>
</feature>
<feature type="region of interest" description="Disordered" evidence="12">
    <location>
        <begin position="573"/>
        <end position="619"/>
    </location>
</feature>
<comment type="caution">
    <text evidence="15">The sequence shown here is derived from an EMBL/GenBank/DDBJ whole genome shotgun (WGS) entry which is preliminary data.</text>
</comment>
<feature type="region of interest" description="Disordered" evidence="12">
    <location>
        <begin position="113"/>
        <end position="168"/>
    </location>
</feature>
<name>A0A2C6L6Z7_9APIC</name>
<evidence type="ECO:0000256" key="8">
    <source>
        <dbReference type="ARBA" id="ARBA00023187"/>
    </source>
</evidence>
<dbReference type="OrthoDB" id="10253254at2759"/>
<sequence length="1531" mass="170025">MRAPCLSFTLNDDDGEEEEAIRPRQKSSFSPSTAASVDSKFSSSSSSSSGHSSCSSASSFTPLVPTETSSCSSPKLSYGPSPSPFGPQLPPSSSFTSETKKSSRSFSILVSNNDVSSVSSPGARHKTALPSSSSSSSNQETFASSSLLSPVSPSTSAPSLPSGVPYRPVFNSSKSKSFQKSLVTSSSSSSAFSSTSLFSSQTRRKLQRGEDTCSQSSIYSGSTTATSCIASSSSSVCNTSLSPSSLSSAHMDRERSSLPLHFGSGSPSSSAPLSHSTSSSVKTPSSSTNGGEEERHSSNRQERTSSSPSLGPTTSQAREPLRKRRGMRSGWDDAEEETHDPNGDGPQGDKVTGTSSSSSFLKRNSFEEERKGRRDSEKDGDYLDDINDMLDRVWYDRDEGTGISLGDYYDRDEEQRDWLKKREEKLQRLCQASLRKNQQHSWRMQQRNADNEIWEKDRLRRSGIGERTEVDLDAFAHQDGEDDTKEHVICRNIRPPFLEGFDVSQDHTPLMVQDATSDMNVLAKKGSAILRFVKDQEDRSAVRQRFWELAGSTLGSLLQTGEQGSTEIAKKLGEGQQKTVSGNQEVSELEMKKRKKRRKGWGYGGGVDEEGGEEDREGFRQQNQFASALKDSKTQATSEFARTQTIDEQRKSLPVYTVRNEFLEVVREHQIVIVVGETGSGKTTQLTQYLYEAGYCSPPAPSSSSSLLEQDSKKKEKESLSTFLPPSKRKEAKESRRLYRNPAEGSDAQEEQEEDLASSSSSALRIPNPSSSANLVVMTPSVTLIGCTQPRRVAAVSVAKRVAEEVGTDLGQEVGYAIRFEDCTSSRTRIKYMTDGVLLRESLSDADLDKYTAVIMDEAHERSLNTDVLFGLLRGVVSRRHDFRLIVTSATMDAERFANFFGGAVIFHIPGRTFPVDVEFSRSLPDDYVDAAVQKCLAVHCSTPWRKKTPKKNKKREGEEKDLQGEGEDSNIGVKKERSDHEKDRRSIEGDTKKEKREGGSLEEEKDEEKKKGDNDEEDFEENGGDILIFMSGQDDIEVTCLLLAERLGQLGEKVPPLTILPIYSQLPADLQAKIFEPSMYRKVIVATNIAETSLTVDGIKYVIDTGFCKTKIYNSKIGMDALQLTPISQANANQRKGRAGRTGPGVCYRLYTERVFLKEFLPNTIPEIQRTNLSNVVLLLKSIGVKDILTFDLMDSPSQETIVNAMYQLWVLGALDNIGNLTPLGRKMIMFPLDPTLSKMLISAEKEHATREMATIVSMLSVPNIFYTPKEKQDDAEAIKEKFFVPESDHLTLLNVYQQWKKNAYNSAWCTKHFIQPRAMAKAREVRSQLLDIMEQQGMPDVSCGTDWDVIRKAICAGYFHHAAKLRGIGEYVNLRSSIPCFLHPSSALYGGGQQPDYVVYHEVILTTKEYMRNVTAVEARWLAELGPMYFTIRRMGESGRETHERDEDENRLAEALFQAEIRKAAEQQRLSLEIELEREKKKQEFSVAVPGRRRMKKPVFNGSTVSSSSCSTSRPLRPVILSHDDESEE</sequence>
<organism evidence="15 16">
    <name type="scientific">Cystoisospora suis</name>
    <dbReference type="NCBI Taxonomy" id="483139"/>
    <lineage>
        <taxon>Eukaryota</taxon>
        <taxon>Sar</taxon>
        <taxon>Alveolata</taxon>
        <taxon>Apicomplexa</taxon>
        <taxon>Conoidasida</taxon>
        <taxon>Coccidia</taxon>
        <taxon>Eucoccidiorida</taxon>
        <taxon>Eimeriorina</taxon>
        <taxon>Sarcocystidae</taxon>
        <taxon>Cystoisospora</taxon>
    </lineage>
</organism>
<evidence type="ECO:0000313" key="15">
    <source>
        <dbReference type="EMBL" id="PHJ23184.1"/>
    </source>
</evidence>
<feature type="compositionally biased region" description="Basic and acidic residues" evidence="12">
    <location>
        <begin position="728"/>
        <end position="737"/>
    </location>
</feature>
<feature type="compositionally biased region" description="Low complexity" evidence="12">
    <location>
        <begin position="1505"/>
        <end position="1515"/>
    </location>
</feature>
<dbReference type="SMART" id="SM00490">
    <property type="entry name" value="HELICc"/>
    <property type="match status" value="1"/>
</dbReference>
<dbReference type="GO" id="GO:0000398">
    <property type="term" value="P:mRNA splicing, via spliceosome"/>
    <property type="evidence" value="ECO:0007669"/>
    <property type="project" value="UniProtKB-ARBA"/>
</dbReference>
<feature type="region of interest" description="Disordered" evidence="12">
    <location>
        <begin position="1498"/>
        <end position="1531"/>
    </location>
</feature>
<feature type="compositionally biased region" description="Basic and acidic residues" evidence="12">
    <location>
        <begin position="364"/>
        <end position="381"/>
    </location>
</feature>
<feature type="region of interest" description="Disordered" evidence="12">
    <location>
        <begin position="946"/>
        <end position="1020"/>
    </location>
</feature>
<gene>
    <name evidence="15" type="ORF">CSUI_002966</name>
</gene>
<dbReference type="CDD" id="cd18791">
    <property type="entry name" value="SF2_C_RHA"/>
    <property type="match status" value="1"/>
</dbReference>
<dbReference type="InterPro" id="IPR007502">
    <property type="entry name" value="Helicase-assoc_dom"/>
</dbReference>
<keyword evidence="3" id="KW-0507">mRNA processing</keyword>
<feature type="domain" description="Helicase ATP-binding" evidence="13">
    <location>
        <begin position="663"/>
        <end position="910"/>
    </location>
</feature>
<feature type="compositionally biased region" description="Low complexity" evidence="12">
    <location>
        <begin position="131"/>
        <end position="162"/>
    </location>
</feature>
<keyword evidence="6" id="KW-0347">Helicase</keyword>
<feature type="compositionally biased region" description="Basic residues" evidence="12">
    <location>
        <begin position="946"/>
        <end position="955"/>
    </location>
</feature>
<comment type="catalytic activity">
    <reaction evidence="11">
        <text>ATP + H2O = ADP + phosphate + H(+)</text>
        <dbReference type="Rhea" id="RHEA:13065"/>
        <dbReference type="ChEBI" id="CHEBI:15377"/>
        <dbReference type="ChEBI" id="CHEBI:15378"/>
        <dbReference type="ChEBI" id="CHEBI:30616"/>
        <dbReference type="ChEBI" id="CHEBI:43474"/>
        <dbReference type="ChEBI" id="CHEBI:456216"/>
        <dbReference type="EC" id="3.6.4.13"/>
    </reaction>
</comment>
<keyword evidence="4" id="KW-0547">Nucleotide-binding</keyword>